<dbReference type="STRING" id="1314785.A0A165CZ52"/>
<proteinExistence type="predicted"/>
<dbReference type="OrthoDB" id="529273at2759"/>
<organism evidence="2 3">
    <name type="scientific">Laetiporus sulphureus 93-53</name>
    <dbReference type="NCBI Taxonomy" id="1314785"/>
    <lineage>
        <taxon>Eukaryota</taxon>
        <taxon>Fungi</taxon>
        <taxon>Dikarya</taxon>
        <taxon>Basidiomycota</taxon>
        <taxon>Agaricomycotina</taxon>
        <taxon>Agaricomycetes</taxon>
        <taxon>Polyporales</taxon>
        <taxon>Laetiporus</taxon>
    </lineage>
</organism>
<feature type="compositionally biased region" description="Basic and acidic residues" evidence="1">
    <location>
        <begin position="312"/>
        <end position="323"/>
    </location>
</feature>
<evidence type="ECO:0000313" key="2">
    <source>
        <dbReference type="EMBL" id="KZT03789.1"/>
    </source>
</evidence>
<reference evidence="2 3" key="1">
    <citation type="journal article" date="2016" name="Mol. Biol. Evol.">
        <title>Comparative Genomics of Early-Diverging Mushroom-Forming Fungi Provides Insights into the Origins of Lignocellulose Decay Capabilities.</title>
        <authorList>
            <person name="Nagy L.G."/>
            <person name="Riley R."/>
            <person name="Tritt A."/>
            <person name="Adam C."/>
            <person name="Daum C."/>
            <person name="Floudas D."/>
            <person name="Sun H."/>
            <person name="Yadav J.S."/>
            <person name="Pangilinan J."/>
            <person name="Larsson K.H."/>
            <person name="Matsuura K."/>
            <person name="Barry K."/>
            <person name="Labutti K."/>
            <person name="Kuo R."/>
            <person name="Ohm R.A."/>
            <person name="Bhattacharya S.S."/>
            <person name="Shirouzu T."/>
            <person name="Yoshinaga Y."/>
            <person name="Martin F.M."/>
            <person name="Grigoriev I.V."/>
            <person name="Hibbett D.S."/>
        </authorList>
    </citation>
    <scope>NUCLEOTIDE SEQUENCE [LARGE SCALE GENOMIC DNA]</scope>
    <source>
        <strain evidence="2 3">93-53</strain>
    </source>
</reference>
<feature type="region of interest" description="Disordered" evidence="1">
    <location>
        <begin position="301"/>
        <end position="323"/>
    </location>
</feature>
<dbReference type="GeneID" id="63821814"/>
<name>A0A165CZ52_9APHY</name>
<evidence type="ECO:0000313" key="3">
    <source>
        <dbReference type="Proteomes" id="UP000076871"/>
    </source>
</evidence>
<dbReference type="AlphaFoldDB" id="A0A165CZ52"/>
<keyword evidence="3" id="KW-1185">Reference proteome</keyword>
<dbReference type="EMBL" id="KV427641">
    <property type="protein sequence ID" value="KZT03789.1"/>
    <property type="molecule type" value="Genomic_DNA"/>
</dbReference>
<evidence type="ECO:0000256" key="1">
    <source>
        <dbReference type="SAM" id="MobiDB-lite"/>
    </source>
</evidence>
<dbReference type="RefSeq" id="XP_040761529.1">
    <property type="nucleotide sequence ID" value="XM_040904784.1"/>
</dbReference>
<dbReference type="Proteomes" id="UP000076871">
    <property type="component" value="Unassembled WGS sequence"/>
</dbReference>
<sequence length="654" mass="72578">MPSYHRGWLYPPTRREFTLLLFSLIVFVLSYNLETSLQIIGVNPAKLSSGYLSTIGLGTKDPGFEPDGRRPKEWRDELENLIFGEWEWEEDQVAGVERGLAGIAVGTAAVYNVETRRKASRSTGKDDKGVGLNEGVTVKEQLLRWEEEIPVARALAHVPGMFHMNLPLMLGFVAGYTILENAIMLNGTLFLVTEEPASLPSLGAVGSSATDRSQPPREEDWQVLNRQQAISRLGDFGGRLFGTTWLSMDPSSSQDPYTLFSMFRAQSALAIPSSAFASSEDSAKTIDVPAPLRLIYQNVSTFSSPRLPPPGDDPKKHPPMRERSYNGLHPLLTKAALPTLGVWYEEDWQDIIDMDVPWLFDRVVVVDRHAADRGRDMWTRPWSATNTNTIKESENELRKRAEGDDGKPAWAAPFVGLRAKPDWWTPVRAALLSYLRMEDSSAENANSNLGRGKKAKSKAVPTKPIVTYVSMQDEPNGAGPRLRDEDHAALLAGLRGLEREGVVGEVHVVKGNGSVAVHGWEWADRMRAIARSSIVLGPYGFHLADSIFMAPPSWHSVDLPTTSLSPSEDEQNQAPVPLLMEFFPPGIFMPDQEFAVRSLGMRYMAWWNDRKFTGNSLPPVISPGLDADPNQRLSISADAIVQAIRDEIAQRRIS</sequence>
<gene>
    <name evidence="2" type="ORF">LAESUDRAFT_659053</name>
</gene>
<protein>
    <submittedName>
        <fullName evidence="2">Uncharacterized protein</fullName>
    </submittedName>
</protein>
<accession>A0A165CZ52</accession>
<dbReference type="InParanoid" id="A0A165CZ52"/>